<gene>
    <name evidence="2" type="ORF">GCK72_007223</name>
</gene>
<keyword evidence="1" id="KW-0732">Signal</keyword>
<protein>
    <recommendedName>
        <fullName evidence="4">C-type lectin domain-containing protein</fullName>
    </recommendedName>
</protein>
<evidence type="ECO:0000313" key="2">
    <source>
        <dbReference type="EMBL" id="KAF1767264.1"/>
    </source>
</evidence>
<organism evidence="2 3">
    <name type="scientific">Caenorhabditis remanei</name>
    <name type="common">Caenorhabditis vulgaris</name>
    <dbReference type="NCBI Taxonomy" id="31234"/>
    <lineage>
        <taxon>Eukaryota</taxon>
        <taxon>Metazoa</taxon>
        <taxon>Ecdysozoa</taxon>
        <taxon>Nematoda</taxon>
        <taxon>Chromadorea</taxon>
        <taxon>Rhabditida</taxon>
        <taxon>Rhabditina</taxon>
        <taxon>Rhabditomorpha</taxon>
        <taxon>Rhabditoidea</taxon>
        <taxon>Rhabditidae</taxon>
        <taxon>Peloderinae</taxon>
        <taxon>Caenorhabditis</taxon>
    </lineage>
</organism>
<comment type="caution">
    <text evidence="2">The sequence shown here is derived from an EMBL/GenBank/DDBJ whole genome shotgun (WGS) entry which is preliminary data.</text>
</comment>
<proteinExistence type="predicted"/>
<dbReference type="CDD" id="cd00037">
    <property type="entry name" value="CLECT"/>
    <property type="match status" value="1"/>
</dbReference>
<dbReference type="CTD" id="9802737"/>
<dbReference type="PANTHER" id="PTHR47753">
    <property type="entry name" value="C-TYPE LECTIN-RELATED"/>
    <property type="match status" value="1"/>
</dbReference>
<dbReference type="EMBL" id="WUAV01000002">
    <property type="protein sequence ID" value="KAF1767264.1"/>
    <property type="molecule type" value="Genomic_DNA"/>
</dbReference>
<dbReference type="KEGG" id="crq:GCK72_007223"/>
<sequence>MRAKLISLLIAILVLADPIQCQLSVDNSLWAACNQTGTSAGFKQRSVDDPSEGDKCTLAFNVAVRDDDDAREFCSLYAPWRLVRAEIDVKDRPRVLCHVEATLACKNGWIQMFGYCFRMTSERKLANHADAQTQCNNLEEGATIASLRHKNIVGVWRRYFRGIAQIWVTASETWHQYIQKTGTVDGDAFAIAFTGKHYDFSVHPNSLIRIDPKIKLQVLCEYKPPMTSAEINYLGRRYSEIYYPSVKVPNGILVRSASSYTTSTNNLEICKKALLPYMVGGVDPFLPDAETLAAIHGTKLPFTLLTGSGARAGINTENMASKECVNEKKKLLVEALKKDDSKHEVDGVEGTDHCDNMNTAAIVHEAGAAKLKTMSDSRSLPIWCKLGRKMEFRYNTTPGYEIFHRSNGEVVAHRLYSQRLTYDAASKICKENGGFLSGINSLDEADHLGKLATEAGLKNEAIFLGGRRKEACIQLETDHTNPDALCATNRVIEWQDNVAQDFHTKWWRNGHDTHKNPSSTVAYLQECLTYVQGTPSWANNDTTAFLDDYHCGIGSPFFCTNKVTVTPVDPL</sequence>
<evidence type="ECO:0008006" key="4">
    <source>
        <dbReference type="Google" id="ProtNLM"/>
    </source>
</evidence>
<feature type="chain" id="PRO_5025491079" description="C-type lectin domain-containing protein" evidence="1">
    <location>
        <begin position="17"/>
        <end position="571"/>
    </location>
</feature>
<name>A0A6A5HKY6_CAERE</name>
<dbReference type="Gene3D" id="3.10.100.10">
    <property type="entry name" value="Mannose-Binding Protein A, subunit A"/>
    <property type="match status" value="2"/>
</dbReference>
<evidence type="ECO:0000256" key="1">
    <source>
        <dbReference type="SAM" id="SignalP"/>
    </source>
</evidence>
<dbReference type="InterPro" id="IPR016186">
    <property type="entry name" value="C-type_lectin-like/link_sf"/>
</dbReference>
<dbReference type="PANTHER" id="PTHR47753:SF1">
    <property type="entry name" value="C-TYPE LECTIN DOMAIN-CONTAINING PROTEIN"/>
    <property type="match status" value="1"/>
</dbReference>
<accession>A0A6A5HKY6</accession>
<dbReference type="RefSeq" id="XP_053590243.1">
    <property type="nucleotide sequence ID" value="XM_053726049.1"/>
</dbReference>
<dbReference type="AlphaFoldDB" id="A0A6A5HKY6"/>
<feature type="signal peptide" evidence="1">
    <location>
        <begin position="1"/>
        <end position="16"/>
    </location>
</feature>
<dbReference type="InterPro" id="IPR016187">
    <property type="entry name" value="CTDL_fold"/>
</dbReference>
<dbReference type="GeneID" id="9802737"/>
<evidence type="ECO:0000313" key="3">
    <source>
        <dbReference type="Proteomes" id="UP000483820"/>
    </source>
</evidence>
<reference evidence="2 3" key="1">
    <citation type="submission" date="2019-12" db="EMBL/GenBank/DDBJ databases">
        <title>Chromosome-level assembly of the Caenorhabditis remanei genome.</title>
        <authorList>
            <person name="Teterina A.A."/>
            <person name="Willis J.H."/>
            <person name="Phillips P.C."/>
        </authorList>
    </citation>
    <scope>NUCLEOTIDE SEQUENCE [LARGE SCALE GENOMIC DNA]</scope>
    <source>
        <strain evidence="2 3">PX506</strain>
        <tissue evidence="2">Whole organism</tissue>
    </source>
</reference>
<dbReference type="Proteomes" id="UP000483820">
    <property type="component" value="Chromosome II"/>
</dbReference>
<dbReference type="SUPFAM" id="SSF56436">
    <property type="entry name" value="C-type lectin-like"/>
    <property type="match status" value="2"/>
</dbReference>